<dbReference type="Pfam" id="PF05988">
    <property type="entry name" value="DUF899"/>
    <property type="match status" value="1"/>
</dbReference>
<accession>A0ABP6WD80</accession>
<dbReference type="RefSeq" id="WP_345562359.1">
    <property type="nucleotide sequence ID" value="NZ_BAABDQ010000005.1"/>
</dbReference>
<sequence>MHSPQTVSRDEWLAARLKLLEREKEAMRAQDAVTAQRRELPKVLIGKEYTFESPAGRARLTDLFEGRRQLIVYHFMWNEDWEEACPSCSFLVDNVGRLEHLHASDTTLAIVSRTPLEKIERWKARMGWIVPWYSSAGSDFNYDFHVTNDESVAPVEYNYKDRATLEREGLAYAVNGDAQGISVFVRDEDAVFHTYSTYGRGAEVMLSTYHYLDLTPLGRGRYVNEFPYHDTYDGGGAGSSHQHAHHH</sequence>
<dbReference type="EMBL" id="BAABDQ010000005">
    <property type="protein sequence ID" value="GAA3548970.1"/>
    <property type="molecule type" value="Genomic_DNA"/>
</dbReference>
<organism evidence="1 2">
    <name type="scientific">Nonomuraea rosea</name>
    <dbReference type="NCBI Taxonomy" id="638574"/>
    <lineage>
        <taxon>Bacteria</taxon>
        <taxon>Bacillati</taxon>
        <taxon>Actinomycetota</taxon>
        <taxon>Actinomycetes</taxon>
        <taxon>Streptosporangiales</taxon>
        <taxon>Streptosporangiaceae</taxon>
        <taxon>Nonomuraea</taxon>
    </lineage>
</organism>
<proteinExistence type="predicted"/>
<keyword evidence="2" id="KW-1185">Reference proteome</keyword>
<protein>
    <submittedName>
        <fullName evidence="1">DUF899 domain-containing protein</fullName>
    </submittedName>
</protein>
<comment type="caution">
    <text evidence="1">The sequence shown here is derived from an EMBL/GenBank/DDBJ whole genome shotgun (WGS) entry which is preliminary data.</text>
</comment>
<reference evidence="2" key="1">
    <citation type="journal article" date="2019" name="Int. J. Syst. Evol. Microbiol.">
        <title>The Global Catalogue of Microorganisms (GCM) 10K type strain sequencing project: providing services to taxonomists for standard genome sequencing and annotation.</title>
        <authorList>
            <consortium name="The Broad Institute Genomics Platform"/>
            <consortium name="The Broad Institute Genome Sequencing Center for Infectious Disease"/>
            <person name="Wu L."/>
            <person name="Ma J."/>
        </authorList>
    </citation>
    <scope>NUCLEOTIDE SEQUENCE [LARGE SCALE GENOMIC DNA]</scope>
    <source>
        <strain evidence="2">JCM 17326</strain>
    </source>
</reference>
<gene>
    <name evidence="1" type="ORF">GCM10022419_031610</name>
</gene>
<dbReference type="InterPro" id="IPR010296">
    <property type="entry name" value="DUF899_thioredox"/>
</dbReference>
<evidence type="ECO:0000313" key="1">
    <source>
        <dbReference type="EMBL" id="GAA3548970.1"/>
    </source>
</evidence>
<name>A0ABP6WD80_9ACTN</name>
<evidence type="ECO:0000313" key="2">
    <source>
        <dbReference type="Proteomes" id="UP001500630"/>
    </source>
</evidence>
<dbReference type="Proteomes" id="UP001500630">
    <property type="component" value="Unassembled WGS sequence"/>
</dbReference>